<dbReference type="Proteomes" id="UP000324222">
    <property type="component" value="Unassembled WGS sequence"/>
</dbReference>
<accession>A0A5B7I0Z6</accession>
<sequence>MSCAPRKQILLPVAPSRFSPATSQTPTRPATVSHSLTASLVFLRPLHYRLPLPSTHLSLPTKTLKSSFTSSAHFSLPSGPIPSSSLPILTCVPYLHPFSYSFSITSYRPL</sequence>
<protein>
    <submittedName>
        <fullName evidence="1">Uncharacterized protein</fullName>
    </submittedName>
</protein>
<evidence type="ECO:0000313" key="2">
    <source>
        <dbReference type="Proteomes" id="UP000324222"/>
    </source>
</evidence>
<keyword evidence="2" id="KW-1185">Reference proteome</keyword>
<reference evidence="1 2" key="1">
    <citation type="submission" date="2019-05" db="EMBL/GenBank/DDBJ databases">
        <title>Another draft genome of Portunus trituberculatus and its Hox gene families provides insights of decapod evolution.</title>
        <authorList>
            <person name="Jeong J.-H."/>
            <person name="Song I."/>
            <person name="Kim S."/>
            <person name="Choi T."/>
            <person name="Kim D."/>
            <person name="Ryu S."/>
            <person name="Kim W."/>
        </authorList>
    </citation>
    <scope>NUCLEOTIDE SEQUENCE [LARGE SCALE GENOMIC DNA]</scope>
    <source>
        <tissue evidence="1">Muscle</tissue>
    </source>
</reference>
<gene>
    <name evidence="1" type="ORF">E2C01_072784</name>
</gene>
<dbReference type="AlphaFoldDB" id="A0A5B7I0Z6"/>
<name>A0A5B7I0Z6_PORTR</name>
<evidence type="ECO:0000313" key="1">
    <source>
        <dbReference type="EMBL" id="MPC78300.1"/>
    </source>
</evidence>
<dbReference type="EMBL" id="VSRR010048062">
    <property type="protein sequence ID" value="MPC78300.1"/>
    <property type="molecule type" value="Genomic_DNA"/>
</dbReference>
<organism evidence="1 2">
    <name type="scientific">Portunus trituberculatus</name>
    <name type="common">Swimming crab</name>
    <name type="synonym">Neptunus trituberculatus</name>
    <dbReference type="NCBI Taxonomy" id="210409"/>
    <lineage>
        <taxon>Eukaryota</taxon>
        <taxon>Metazoa</taxon>
        <taxon>Ecdysozoa</taxon>
        <taxon>Arthropoda</taxon>
        <taxon>Crustacea</taxon>
        <taxon>Multicrustacea</taxon>
        <taxon>Malacostraca</taxon>
        <taxon>Eumalacostraca</taxon>
        <taxon>Eucarida</taxon>
        <taxon>Decapoda</taxon>
        <taxon>Pleocyemata</taxon>
        <taxon>Brachyura</taxon>
        <taxon>Eubrachyura</taxon>
        <taxon>Portunoidea</taxon>
        <taxon>Portunidae</taxon>
        <taxon>Portuninae</taxon>
        <taxon>Portunus</taxon>
    </lineage>
</organism>
<comment type="caution">
    <text evidence="1">The sequence shown here is derived from an EMBL/GenBank/DDBJ whole genome shotgun (WGS) entry which is preliminary data.</text>
</comment>
<proteinExistence type="predicted"/>